<dbReference type="Proteomes" id="UP000822476">
    <property type="component" value="Unassembled WGS sequence"/>
</dbReference>
<evidence type="ECO:0000313" key="3">
    <source>
        <dbReference type="Proteomes" id="UP000822476"/>
    </source>
</evidence>
<evidence type="ECO:0000256" key="1">
    <source>
        <dbReference type="SAM" id="MobiDB-lite"/>
    </source>
</evidence>
<feature type="compositionally biased region" description="Polar residues" evidence="1">
    <location>
        <begin position="131"/>
        <end position="180"/>
    </location>
</feature>
<accession>A0A8S9YHC2</accession>
<feature type="compositionally biased region" description="Polar residues" evidence="1">
    <location>
        <begin position="97"/>
        <end position="123"/>
    </location>
</feature>
<gene>
    <name evidence="2" type="ORF">EG68_11362</name>
</gene>
<sequence length="419" mass="44512">MESLVVRGYNTQLSIVWRTKGMFDENREVAYTYLLTLTFSNFSRTLNKLKAEHECSVTTTIVGNPVPPVSDPSNVIASYLESYSPAVVVDTENEDQSVSGTLIVPPNSTSSRVTNKQESSQRSAPCVISPANVSRSNSFSQSQRTTTLSNHPCTRSASTGPVSLTFESRPTWSGSHPLSASQNAVSQSVPMATSLPTILTIATSLKEACIYRRPSTSHPPSYGDSVLPSTIQDGVLLSPLFQSHCSFPADSDQPPMFVRYSLSDSSPPVQSNGSCTEGLLASLVSVSSTDTHRSTSTDTVGSFELRGTLGDLYTIIRSDSSVTSGLEMAPTITSCGSSVCTLRPSDPIDSASLLASKVPVTLLVSTDHTRGPLELATVKQPSNGSAAIGSQSVLDTSPQTLPRFQASDAISLLHDTYAL</sequence>
<dbReference type="AlphaFoldDB" id="A0A8S9YHC2"/>
<name>A0A8S9YHC2_9TREM</name>
<organism evidence="2 3">
    <name type="scientific">Paragonimus skrjabini miyazakii</name>
    <dbReference type="NCBI Taxonomy" id="59628"/>
    <lineage>
        <taxon>Eukaryota</taxon>
        <taxon>Metazoa</taxon>
        <taxon>Spiralia</taxon>
        <taxon>Lophotrochozoa</taxon>
        <taxon>Platyhelminthes</taxon>
        <taxon>Trematoda</taxon>
        <taxon>Digenea</taxon>
        <taxon>Plagiorchiida</taxon>
        <taxon>Troglotremata</taxon>
        <taxon>Troglotrematidae</taxon>
        <taxon>Paragonimus</taxon>
    </lineage>
</organism>
<dbReference type="EMBL" id="JTDE01008808">
    <property type="protein sequence ID" value="KAF7234751.1"/>
    <property type="molecule type" value="Genomic_DNA"/>
</dbReference>
<keyword evidence="3" id="KW-1185">Reference proteome</keyword>
<protein>
    <submittedName>
        <fullName evidence="2">Uncharacterized protein</fullName>
    </submittedName>
</protein>
<proteinExistence type="predicted"/>
<evidence type="ECO:0000313" key="2">
    <source>
        <dbReference type="EMBL" id="KAF7234751.1"/>
    </source>
</evidence>
<reference evidence="2" key="1">
    <citation type="submission" date="2019-07" db="EMBL/GenBank/DDBJ databases">
        <title>Annotation for the trematode Paragonimus miyazaki's.</title>
        <authorList>
            <person name="Choi Y.-J."/>
        </authorList>
    </citation>
    <scope>NUCLEOTIDE SEQUENCE</scope>
    <source>
        <strain evidence="2">Japan</strain>
    </source>
</reference>
<comment type="caution">
    <text evidence="2">The sequence shown here is derived from an EMBL/GenBank/DDBJ whole genome shotgun (WGS) entry which is preliminary data.</text>
</comment>
<feature type="region of interest" description="Disordered" evidence="1">
    <location>
        <begin position="97"/>
        <end position="180"/>
    </location>
</feature>